<accession>A0A1Y2BWL0</accession>
<reference evidence="2 3" key="1">
    <citation type="submission" date="2016-07" db="EMBL/GenBank/DDBJ databases">
        <title>Pervasive Adenine N6-methylation of Active Genes in Fungi.</title>
        <authorList>
            <consortium name="DOE Joint Genome Institute"/>
            <person name="Mondo S.J."/>
            <person name="Dannebaum R.O."/>
            <person name="Kuo R.C."/>
            <person name="Labutti K."/>
            <person name="Haridas S."/>
            <person name="Kuo A."/>
            <person name="Salamov A."/>
            <person name="Ahrendt S.R."/>
            <person name="Lipzen A."/>
            <person name="Sullivan W."/>
            <person name="Andreopoulos W.B."/>
            <person name="Clum A."/>
            <person name="Lindquist E."/>
            <person name="Daum C."/>
            <person name="Ramamoorthy G.K."/>
            <person name="Gryganskyi A."/>
            <person name="Culley D."/>
            <person name="Magnuson J.K."/>
            <person name="James T.Y."/>
            <person name="O'Malley M.A."/>
            <person name="Stajich J.E."/>
            <person name="Spatafora J.W."/>
            <person name="Visel A."/>
            <person name="Grigoriev I.V."/>
        </authorList>
    </citation>
    <scope>NUCLEOTIDE SEQUENCE [LARGE SCALE GENOMIC DNA]</scope>
    <source>
        <strain evidence="2 3">JEL800</strain>
    </source>
</reference>
<feature type="region of interest" description="Disordered" evidence="1">
    <location>
        <begin position="25"/>
        <end position="70"/>
    </location>
</feature>
<evidence type="ECO:0000313" key="2">
    <source>
        <dbReference type="EMBL" id="ORY39037.1"/>
    </source>
</evidence>
<gene>
    <name evidence="2" type="ORF">BCR33DRAFT_720297</name>
</gene>
<protein>
    <submittedName>
        <fullName evidence="2">Uncharacterized protein</fullName>
    </submittedName>
</protein>
<feature type="compositionally biased region" description="Basic and acidic residues" evidence="1">
    <location>
        <begin position="26"/>
        <end position="38"/>
    </location>
</feature>
<proteinExistence type="predicted"/>
<keyword evidence="3" id="KW-1185">Reference proteome</keyword>
<dbReference type="Pfam" id="PF05625">
    <property type="entry name" value="PAXNEB"/>
    <property type="match status" value="1"/>
</dbReference>
<dbReference type="AlphaFoldDB" id="A0A1Y2BWL0"/>
<dbReference type="Gene3D" id="3.40.50.300">
    <property type="entry name" value="P-loop containing nucleotide triphosphate hydrolases"/>
    <property type="match status" value="1"/>
</dbReference>
<dbReference type="GO" id="GO:0033588">
    <property type="term" value="C:elongator holoenzyme complex"/>
    <property type="evidence" value="ECO:0007669"/>
    <property type="project" value="InterPro"/>
</dbReference>
<organism evidence="2 3">
    <name type="scientific">Rhizoclosmatium globosum</name>
    <dbReference type="NCBI Taxonomy" id="329046"/>
    <lineage>
        <taxon>Eukaryota</taxon>
        <taxon>Fungi</taxon>
        <taxon>Fungi incertae sedis</taxon>
        <taxon>Chytridiomycota</taxon>
        <taxon>Chytridiomycota incertae sedis</taxon>
        <taxon>Chytridiomycetes</taxon>
        <taxon>Chytridiales</taxon>
        <taxon>Chytriomycetaceae</taxon>
        <taxon>Rhizoclosmatium</taxon>
    </lineage>
</organism>
<dbReference type="UniPathway" id="UPA00988"/>
<dbReference type="Proteomes" id="UP000193642">
    <property type="component" value="Unassembled WGS sequence"/>
</dbReference>
<feature type="compositionally biased region" description="Polar residues" evidence="1">
    <location>
        <begin position="60"/>
        <end position="70"/>
    </location>
</feature>
<sequence>MSAGELHSLAFKARRKRFLVEPFRLPPEKEDEKPDDAGKTVSKGIGVTSGCGTVGHNHGSAVTTNSKLDF</sequence>
<evidence type="ECO:0000256" key="1">
    <source>
        <dbReference type="SAM" id="MobiDB-lite"/>
    </source>
</evidence>
<dbReference type="InterPro" id="IPR008728">
    <property type="entry name" value="Elongator_complex_protein_4"/>
</dbReference>
<evidence type="ECO:0000313" key="3">
    <source>
        <dbReference type="Proteomes" id="UP000193642"/>
    </source>
</evidence>
<dbReference type="OrthoDB" id="289162at2759"/>
<dbReference type="EMBL" id="MCGO01000041">
    <property type="protein sequence ID" value="ORY39037.1"/>
    <property type="molecule type" value="Genomic_DNA"/>
</dbReference>
<dbReference type="InterPro" id="IPR027417">
    <property type="entry name" value="P-loop_NTPase"/>
</dbReference>
<name>A0A1Y2BWL0_9FUNG</name>
<dbReference type="GO" id="GO:0002098">
    <property type="term" value="P:tRNA wobble uridine modification"/>
    <property type="evidence" value="ECO:0007669"/>
    <property type="project" value="InterPro"/>
</dbReference>
<comment type="caution">
    <text evidence="2">The sequence shown here is derived from an EMBL/GenBank/DDBJ whole genome shotgun (WGS) entry which is preliminary data.</text>
</comment>